<evidence type="ECO:0000313" key="2">
    <source>
        <dbReference type="Proteomes" id="UP001159363"/>
    </source>
</evidence>
<reference evidence="1 2" key="1">
    <citation type="submission" date="2023-02" db="EMBL/GenBank/DDBJ databases">
        <title>LHISI_Scaffold_Assembly.</title>
        <authorList>
            <person name="Stuart O.P."/>
            <person name="Cleave R."/>
            <person name="Magrath M.J.L."/>
            <person name="Mikheyev A.S."/>
        </authorList>
    </citation>
    <scope>NUCLEOTIDE SEQUENCE [LARGE SCALE GENOMIC DNA]</scope>
    <source>
        <strain evidence="1">Daus_M_001</strain>
        <tissue evidence="1">Leg muscle</tissue>
    </source>
</reference>
<name>A0ABQ9HEC7_9NEOP</name>
<keyword evidence="2" id="KW-1185">Reference proteome</keyword>
<dbReference type="EMBL" id="JARBHB010000005">
    <property type="protein sequence ID" value="KAJ8882620.1"/>
    <property type="molecule type" value="Genomic_DNA"/>
</dbReference>
<comment type="caution">
    <text evidence="1">The sequence shown here is derived from an EMBL/GenBank/DDBJ whole genome shotgun (WGS) entry which is preliminary data.</text>
</comment>
<accession>A0ABQ9HEC7</accession>
<dbReference type="Proteomes" id="UP001159363">
    <property type="component" value="Chromosome 4"/>
</dbReference>
<evidence type="ECO:0000313" key="1">
    <source>
        <dbReference type="EMBL" id="KAJ8882620.1"/>
    </source>
</evidence>
<sequence>MYGVYRHKDEWFLGADEIEFLPGGIVRVGDYKISQKNRHFADLFSGLMPKCSEGLKKVDEDDKKTDYVLWNLCRVTNSQHNGTNKDQRYSSSFIIHVTKNLHRERKLSRQEGTPAFSWHPSDLPHRCCRGCLPVWAIFSTLDMSLSLAGGRLLGGRQALGAPETCANPVETTFPRHAELRRCKSNRNSRTFSKEKMSTIVIEQNYEIRLNELELEENISEGNEDNEEEGKEAKLVSKCKSIEWSTKEPTLHKLPSHPAAPNAYRLFYIALRKTETRLFLMNLAKEMSKPQVECRFEFTTRPNVLVTTHFVKGTQVIRHDDPVLKGVDIRLALFAEEQWRNVKRCATHLCDKSVMVNAVRDKVSTFEINLTLRRAKCPQRGGRPPSVLSSALGRELARRPRRGSDVLGAATGSPGQPACFLRVLPQEALARAGMQGRGKREIPEKTRRPACIVRHYSHMRESGSNPAGNRSPVGFAEVGGEQSNHYTIAAAYMYREVPSYTVSEIWTLQHIISLNENRSYHTPKTGEVESSSVAFMQHEGWRTTKMAEIREQWSHRTSLPPHHLSISSFSPEMSVSIQGHGTTALSVSSVICPPPLLTNAELVFVVSKAPGHAPWYRFNTARICLAVTTPLRLHHTRTAPSDSVLCKTHPPQGQKVFFRMTASVHGGCCTLADDSRPCTSSYNTQEHVFRIFRELWLLQAVPALHPQSAASAMNGGLLQDQSDIFPRAAAADFEMTWAISPAPSSLQNAIFASTTTPGIHYSSRHLLHRQASIISTTAPDVHYDDRHLLRQASTTTGIYNNFTIHYLDLHGISSLHHLATGTMHQGHCCDNCDSECVETFNAILAYGKAKTLLSLDCSQLRVLPKEFIISFADHEIKLVYPFLDEHLQAEEDIVSYLTYDDCSYGMPAFVNDGNLQHMRRDCMSRRLEQLFEARIIPDYLMDDSGFDECMTTEGRGGCRAGLCLLCGTWGGQGQFSEPFSRPKLHLVLSSIPPVQNSFAASTLLYSPSSALET</sequence>
<gene>
    <name evidence="1" type="ORF">PR048_014432</name>
</gene>
<proteinExistence type="predicted"/>
<protein>
    <submittedName>
        <fullName evidence="1">Uncharacterized protein</fullName>
    </submittedName>
</protein>
<organism evidence="1 2">
    <name type="scientific">Dryococelus australis</name>
    <dbReference type="NCBI Taxonomy" id="614101"/>
    <lineage>
        <taxon>Eukaryota</taxon>
        <taxon>Metazoa</taxon>
        <taxon>Ecdysozoa</taxon>
        <taxon>Arthropoda</taxon>
        <taxon>Hexapoda</taxon>
        <taxon>Insecta</taxon>
        <taxon>Pterygota</taxon>
        <taxon>Neoptera</taxon>
        <taxon>Polyneoptera</taxon>
        <taxon>Phasmatodea</taxon>
        <taxon>Verophasmatodea</taxon>
        <taxon>Anareolatae</taxon>
        <taxon>Phasmatidae</taxon>
        <taxon>Eurycanthinae</taxon>
        <taxon>Dryococelus</taxon>
    </lineage>
</organism>